<dbReference type="Gene3D" id="3.90.1510.10">
    <property type="entry name" value="Glycerate kinase, domain 2"/>
    <property type="match status" value="2"/>
</dbReference>
<dbReference type="PIRSF" id="PIRSF006078">
    <property type="entry name" value="GlxK"/>
    <property type="match status" value="1"/>
</dbReference>
<comment type="similarity">
    <text evidence="1">Belongs to the glycerate kinase type-1 family.</text>
</comment>
<evidence type="ECO:0000313" key="3">
    <source>
        <dbReference type="EMBL" id="MFC0313845.1"/>
    </source>
</evidence>
<dbReference type="PANTHER" id="PTHR21599">
    <property type="entry name" value="GLYCERATE KINASE"/>
    <property type="match status" value="1"/>
</dbReference>
<dbReference type="EC" id="2.7.1.31" evidence="3"/>
<evidence type="ECO:0000256" key="2">
    <source>
        <dbReference type="SAM" id="MobiDB-lite"/>
    </source>
</evidence>
<keyword evidence="1 3" id="KW-0418">Kinase</keyword>
<feature type="region of interest" description="Disordered" evidence="2">
    <location>
        <begin position="353"/>
        <end position="396"/>
    </location>
</feature>
<dbReference type="PANTHER" id="PTHR21599:SF0">
    <property type="entry name" value="GLYCERATE KINASE"/>
    <property type="match status" value="1"/>
</dbReference>
<comment type="caution">
    <text evidence="3">The sequence shown here is derived from an EMBL/GenBank/DDBJ whole genome shotgun (WGS) entry which is preliminary data.</text>
</comment>
<dbReference type="RefSeq" id="WP_382360769.1">
    <property type="nucleotide sequence ID" value="NZ_JBHLWV010000011.1"/>
</dbReference>
<gene>
    <name evidence="3" type="ORF">ACFFJD_03120</name>
</gene>
<dbReference type="Proteomes" id="UP001589783">
    <property type="component" value="Unassembled WGS sequence"/>
</dbReference>
<dbReference type="InterPro" id="IPR004381">
    <property type="entry name" value="Glycerate_kinase"/>
</dbReference>
<keyword evidence="1 3" id="KW-0808">Transferase</keyword>
<dbReference type="InterPro" id="IPR036129">
    <property type="entry name" value="Glycerate_kinase_sf"/>
</dbReference>
<organism evidence="3 4">
    <name type="scientific">Gordonia phosphorivorans</name>
    <dbReference type="NCBI Taxonomy" id="1056982"/>
    <lineage>
        <taxon>Bacteria</taxon>
        <taxon>Bacillati</taxon>
        <taxon>Actinomycetota</taxon>
        <taxon>Actinomycetes</taxon>
        <taxon>Mycobacteriales</taxon>
        <taxon>Gordoniaceae</taxon>
        <taxon>Gordonia</taxon>
    </lineage>
</organism>
<dbReference type="InterPro" id="IPR018193">
    <property type="entry name" value="Glyc_kinase_flavodox-like_fold"/>
</dbReference>
<sequence length="396" mass="39200">MSGGVRVAVMPDSFGGTLDAVEAAAAIGAGWHAGRPEDTVVLAPQSDGGPGFIEVLATAFGGEVRTQTVTGPLGEPVRASWLLHSGVGYIEVAQACGLHLLGGDPDPGTAVAATTAGVGDLISAALLARCRTIVVGLGGSSSTDGGRGASERLGGCGAARRLLADVDLIVATDVDNPLLGEHGAARVFGPQKGADPATVARLEQRLADWAEQLAVECGVDVADTPGAGAAGGLGAALLAWGGRRVSGAALVAEQTGRLAKIADADLVITGEGRLDSQTLRGKLVAVVAAEAHRAGVPVMVFAGQSTLPVRVLPDLGEVHSLVHHAGSIEEALGQAGPRLTELAAEVAAAWAGPAAPGAAGQPLAENGAGEPDAGEPDAGDRDDEETGAGEKYTVGE</sequence>
<protein>
    <submittedName>
        <fullName evidence="3">Glycerate kinase</fullName>
        <ecNumber evidence="3">2.7.1.31</ecNumber>
    </submittedName>
</protein>
<reference evidence="3 4" key="1">
    <citation type="submission" date="2024-09" db="EMBL/GenBank/DDBJ databases">
        <authorList>
            <person name="Sun Q."/>
            <person name="Mori K."/>
        </authorList>
    </citation>
    <scope>NUCLEOTIDE SEQUENCE [LARGE SCALE GENOMIC DNA]</scope>
    <source>
        <strain evidence="3 4">CCM 7957</strain>
    </source>
</reference>
<dbReference type="EMBL" id="JBHLWV010000011">
    <property type="protein sequence ID" value="MFC0313845.1"/>
    <property type="molecule type" value="Genomic_DNA"/>
</dbReference>
<evidence type="ECO:0000256" key="1">
    <source>
        <dbReference type="PIRNR" id="PIRNR006078"/>
    </source>
</evidence>
<dbReference type="NCBIfam" id="TIGR00045">
    <property type="entry name" value="glycerate kinase"/>
    <property type="match status" value="1"/>
</dbReference>
<keyword evidence="4" id="KW-1185">Reference proteome</keyword>
<feature type="compositionally biased region" description="Low complexity" evidence="2">
    <location>
        <begin position="353"/>
        <end position="365"/>
    </location>
</feature>
<name>A0ABV6H4V6_9ACTN</name>
<proteinExistence type="inferred from homology"/>
<dbReference type="Pfam" id="PF02595">
    <property type="entry name" value="Gly_kinase"/>
    <property type="match status" value="2"/>
</dbReference>
<evidence type="ECO:0000313" key="4">
    <source>
        <dbReference type="Proteomes" id="UP001589783"/>
    </source>
</evidence>
<accession>A0ABV6H4V6</accession>
<feature type="compositionally biased region" description="Acidic residues" evidence="2">
    <location>
        <begin position="372"/>
        <end position="387"/>
    </location>
</feature>
<dbReference type="SUPFAM" id="SSF110738">
    <property type="entry name" value="Glycerate kinase I"/>
    <property type="match status" value="1"/>
</dbReference>
<dbReference type="GO" id="GO:0008887">
    <property type="term" value="F:glycerate kinase activity"/>
    <property type="evidence" value="ECO:0007669"/>
    <property type="project" value="UniProtKB-EC"/>
</dbReference>